<evidence type="ECO:0000256" key="4">
    <source>
        <dbReference type="SAM" id="MobiDB-lite"/>
    </source>
</evidence>
<dbReference type="Gene3D" id="1.10.10.60">
    <property type="entry name" value="Homeodomain-like"/>
    <property type="match status" value="1"/>
</dbReference>
<accession>A0A1S1PMG4</accession>
<dbReference type="InterPro" id="IPR039536">
    <property type="entry name" value="TetR_C_Proteobacteria"/>
</dbReference>
<dbReference type="AlphaFoldDB" id="A0A1S1PMG4"/>
<evidence type="ECO:0000313" key="6">
    <source>
        <dbReference type="EMBL" id="OHV22095.1"/>
    </source>
</evidence>
<feature type="DNA-binding region" description="H-T-H motif" evidence="3">
    <location>
        <begin position="44"/>
        <end position="63"/>
    </location>
</feature>
<dbReference type="InterPro" id="IPR001647">
    <property type="entry name" value="HTH_TetR"/>
</dbReference>
<dbReference type="Pfam" id="PF00248">
    <property type="entry name" value="Aldo_ket_red"/>
    <property type="match status" value="1"/>
</dbReference>
<dbReference type="Gene3D" id="3.20.20.100">
    <property type="entry name" value="NADP-dependent oxidoreductase domain"/>
    <property type="match status" value="1"/>
</dbReference>
<feature type="domain" description="HTH tetR-type" evidence="5">
    <location>
        <begin position="21"/>
        <end position="81"/>
    </location>
</feature>
<dbReference type="PROSITE" id="PS50977">
    <property type="entry name" value="HTH_TETR_2"/>
    <property type="match status" value="1"/>
</dbReference>
<dbReference type="EMBL" id="MAXA01000250">
    <property type="protein sequence ID" value="OHV22095.1"/>
    <property type="molecule type" value="Genomic_DNA"/>
</dbReference>
<dbReference type="SUPFAM" id="SSF46689">
    <property type="entry name" value="Homeodomain-like"/>
    <property type="match status" value="1"/>
</dbReference>
<dbReference type="InterPro" id="IPR023210">
    <property type="entry name" value="NADP_OxRdtase_dom"/>
</dbReference>
<keyword evidence="2 3" id="KW-0238">DNA-binding</keyword>
<proteinExistence type="predicted"/>
<dbReference type="GO" id="GO:0005829">
    <property type="term" value="C:cytosol"/>
    <property type="evidence" value="ECO:0007669"/>
    <property type="project" value="TreeGrafter"/>
</dbReference>
<dbReference type="PANTHER" id="PTHR43364:SF4">
    <property type="entry name" value="NAD(P)-LINKED OXIDOREDUCTASE SUPERFAMILY PROTEIN"/>
    <property type="match status" value="1"/>
</dbReference>
<keyword evidence="1" id="KW-0560">Oxidoreductase</keyword>
<evidence type="ECO:0000313" key="7">
    <source>
        <dbReference type="Proteomes" id="UP000179769"/>
    </source>
</evidence>
<evidence type="ECO:0000256" key="1">
    <source>
        <dbReference type="ARBA" id="ARBA00023002"/>
    </source>
</evidence>
<evidence type="ECO:0000256" key="3">
    <source>
        <dbReference type="PROSITE-ProRule" id="PRU00335"/>
    </source>
</evidence>
<reference evidence="7" key="1">
    <citation type="submission" date="2016-07" db="EMBL/GenBank/DDBJ databases">
        <title>Frankia sp. NRRL B-16219 Genome sequencing.</title>
        <authorList>
            <person name="Ghodhbane-Gtari F."/>
            <person name="Swanson E."/>
            <person name="Gueddou A."/>
            <person name="Louati M."/>
            <person name="Nouioui I."/>
            <person name="Hezbri K."/>
            <person name="Abebe-Akele F."/>
            <person name="Simpson S."/>
            <person name="Morris K."/>
            <person name="Thomas K."/>
            <person name="Gtari M."/>
            <person name="Tisa L.S."/>
        </authorList>
    </citation>
    <scope>NUCLEOTIDE SEQUENCE [LARGE SCALE GENOMIC DNA]</scope>
    <source>
        <strain evidence="7">NRRL B-16219</strain>
    </source>
</reference>
<dbReference type="InterPro" id="IPR009057">
    <property type="entry name" value="Homeodomain-like_sf"/>
</dbReference>
<dbReference type="GO" id="GO:0016491">
    <property type="term" value="F:oxidoreductase activity"/>
    <property type="evidence" value="ECO:0007669"/>
    <property type="project" value="UniProtKB-KW"/>
</dbReference>
<gene>
    <name evidence="6" type="ORF">BBK14_25970</name>
</gene>
<feature type="compositionally biased region" description="Low complexity" evidence="4">
    <location>
        <begin position="226"/>
        <end position="244"/>
    </location>
</feature>
<name>A0A1S1PMG4_9ACTN</name>
<dbReference type="Gene3D" id="1.10.357.10">
    <property type="entry name" value="Tetracycline Repressor, domain 2"/>
    <property type="match status" value="1"/>
</dbReference>
<dbReference type="InterPro" id="IPR036812">
    <property type="entry name" value="NAD(P)_OxRdtase_dom_sf"/>
</dbReference>
<organism evidence="6 7">
    <name type="scientific">Parafrankia soli</name>
    <dbReference type="NCBI Taxonomy" id="2599596"/>
    <lineage>
        <taxon>Bacteria</taxon>
        <taxon>Bacillati</taxon>
        <taxon>Actinomycetota</taxon>
        <taxon>Actinomycetes</taxon>
        <taxon>Frankiales</taxon>
        <taxon>Frankiaceae</taxon>
        <taxon>Parafrankia</taxon>
    </lineage>
</organism>
<comment type="caution">
    <text evidence="6">The sequence shown here is derived from an EMBL/GenBank/DDBJ whole genome shotgun (WGS) entry which is preliminary data.</text>
</comment>
<dbReference type="SUPFAM" id="SSF51430">
    <property type="entry name" value="NAD(P)-linked oxidoreductase"/>
    <property type="match status" value="1"/>
</dbReference>
<evidence type="ECO:0000259" key="5">
    <source>
        <dbReference type="PROSITE" id="PS50977"/>
    </source>
</evidence>
<feature type="region of interest" description="Disordered" evidence="4">
    <location>
        <begin position="217"/>
        <end position="247"/>
    </location>
</feature>
<dbReference type="PRINTS" id="PR00455">
    <property type="entry name" value="HTHTETR"/>
</dbReference>
<dbReference type="PANTHER" id="PTHR43364">
    <property type="entry name" value="NADH-SPECIFIC METHYLGLYOXAL REDUCTASE-RELATED"/>
    <property type="match status" value="1"/>
</dbReference>
<dbReference type="Proteomes" id="UP000179769">
    <property type="component" value="Unassembled WGS sequence"/>
</dbReference>
<dbReference type="Pfam" id="PF00440">
    <property type="entry name" value="TetR_N"/>
    <property type="match status" value="1"/>
</dbReference>
<dbReference type="OrthoDB" id="7186128at2"/>
<dbReference type="RefSeq" id="WP_071066259.1">
    <property type="nucleotide sequence ID" value="NZ_MAXA01000250.1"/>
</dbReference>
<sequence length="547" mass="58466">MESRAGGERSRAGRPTATEAARLTERLRRAAVDTFLESGYDGTTMEAVAQAAGITKSTLYARYPDKRTLFIAVSSWALTRQERDERVLEPLPDDLAESLTVIARAILARSVDPDIVRLSRMAIAESARFPEFAASSQAVTWSPRVQLIIDLLRRHESAGTVVVGDVDLAAEQFFAMVGAMPAWLAAYGIYRTPEVEEEHLHHAVSLFLNGVLARPETMPDPHPTEATRPAEAAEAARPAGEGPAVPRASWPMEYRRLGRSGLNVSRLALGVAALGAGPAGHDERAAIGVIHRFLDAGGSLLDTTAAGDIGRGGTDPDGAAAELCGRAVRDRRSSVVLASSVGRPSGQGPHDGGNSRRHIRAACEATLRRLRTDYLDLLQLDADDPTTPLEETIDALDDLVRAGKVLYVGVANLHVYRVMKALSVSDRLGRARFISFRGPYGLLSRELEHEHLPLLAEEGLGLISTSSLRSHGHGHGHATVAATEATAAELGCTTTQLSLAWQLTRPVTSITLDVASAAQLDEHLAALGIEIPTEIAAALEQVSRPQG</sequence>
<dbReference type="SUPFAM" id="SSF48498">
    <property type="entry name" value="Tetracyclin repressor-like, C-terminal domain"/>
    <property type="match status" value="1"/>
</dbReference>
<keyword evidence="7" id="KW-1185">Reference proteome</keyword>
<evidence type="ECO:0000256" key="2">
    <source>
        <dbReference type="ARBA" id="ARBA00023125"/>
    </source>
</evidence>
<dbReference type="GO" id="GO:0003677">
    <property type="term" value="F:DNA binding"/>
    <property type="evidence" value="ECO:0007669"/>
    <property type="project" value="UniProtKB-UniRule"/>
</dbReference>
<dbReference type="InterPro" id="IPR036271">
    <property type="entry name" value="Tet_transcr_reg_TetR-rel_C_sf"/>
</dbReference>
<protein>
    <submittedName>
        <fullName evidence="6">TetR family transcriptional regulator</fullName>
    </submittedName>
</protein>
<dbReference type="InterPro" id="IPR050523">
    <property type="entry name" value="AKR_Detox_Biosynth"/>
</dbReference>
<dbReference type="Pfam" id="PF14246">
    <property type="entry name" value="TetR_C_7"/>
    <property type="match status" value="1"/>
</dbReference>